<feature type="domain" description="HTH lysR-type" evidence="5">
    <location>
        <begin position="16"/>
        <end position="73"/>
    </location>
</feature>
<dbReference type="EMBL" id="ADVG01000003">
    <property type="protein sequence ID" value="EFH84212.1"/>
    <property type="molecule type" value="Genomic_DNA"/>
</dbReference>
<evidence type="ECO:0000259" key="5">
    <source>
        <dbReference type="PROSITE" id="PS50931"/>
    </source>
</evidence>
<dbReference type="InParanoid" id="D6TVB2"/>
<dbReference type="CDD" id="cd05466">
    <property type="entry name" value="PBP2_LTTR_substrate"/>
    <property type="match status" value="1"/>
</dbReference>
<comment type="caution">
    <text evidence="6">The sequence shown here is derived from an EMBL/GenBank/DDBJ whole genome shotgun (WGS) entry which is preliminary data.</text>
</comment>
<name>D6TVB2_KTERA</name>
<evidence type="ECO:0000313" key="7">
    <source>
        <dbReference type="Proteomes" id="UP000004508"/>
    </source>
</evidence>
<evidence type="ECO:0000256" key="3">
    <source>
        <dbReference type="ARBA" id="ARBA00023125"/>
    </source>
</evidence>
<dbReference type="STRING" id="485913.Krac_5235"/>
<dbReference type="SUPFAM" id="SSF53850">
    <property type="entry name" value="Periplasmic binding protein-like II"/>
    <property type="match status" value="1"/>
</dbReference>
<keyword evidence="4" id="KW-0804">Transcription</keyword>
<evidence type="ECO:0000256" key="1">
    <source>
        <dbReference type="ARBA" id="ARBA00009437"/>
    </source>
</evidence>
<dbReference type="FunCoup" id="D6TVB2">
    <property type="interactions" value="72"/>
</dbReference>
<comment type="similarity">
    <text evidence="1">Belongs to the LysR transcriptional regulatory family.</text>
</comment>
<dbReference type="AlphaFoldDB" id="D6TVB2"/>
<dbReference type="Proteomes" id="UP000004508">
    <property type="component" value="Unassembled WGS sequence"/>
</dbReference>
<dbReference type="Gene3D" id="1.10.10.10">
    <property type="entry name" value="Winged helix-like DNA-binding domain superfamily/Winged helix DNA-binding domain"/>
    <property type="match status" value="1"/>
</dbReference>
<accession>D6TVB2</accession>
<protein>
    <submittedName>
        <fullName evidence="6">Transcriptional regulator, LysR family</fullName>
    </submittedName>
</protein>
<reference evidence="6 7" key="1">
    <citation type="journal article" date="2011" name="Stand. Genomic Sci.">
        <title>Non-contiguous finished genome sequence and contextual data of the filamentous soil bacterium Ktedonobacter racemifer type strain (SOSP1-21).</title>
        <authorList>
            <person name="Chang Y.J."/>
            <person name="Land M."/>
            <person name="Hauser L."/>
            <person name="Chertkov O."/>
            <person name="Del Rio T.G."/>
            <person name="Nolan M."/>
            <person name="Copeland A."/>
            <person name="Tice H."/>
            <person name="Cheng J.F."/>
            <person name="Lucas S."/>
            <person name="Han C."/>
            <person name="Goodwin L."/>
            <person name="Pitluck S."/>
            <person name="Ivanova N."/>
            <person name="Ovchinikova G."/>
            <person name="Pati A."/>
            <person name="Chen A."/>
            <person name="Palaniappan K."/>
            <person name="Mavromatis K."/>
            <person name="Liolios K."/>
            <person name="Brettin T."/>
            <person name="Fiebig A."/>
            <person name="Rohde M."/>
            <person name="Abt B."/>
            <person name="Goker M."/>
            <person name="Detter J.C."/>
            <person name="Woyke T."/>
            <person name="Bristow J."/>
            <person name="Eisen J.A."/>
            <person name="Markowitz V."/>
            <person name="Hugenholtz P."/>
            <person name="Kyrpides N.C."/>
            <person name="Klenk H.P."/>
            <person name="Lapidus A."/>
        </authorList>
    </citation>
    <scope>NUCLEOTIDE SEQUENCE [LARGE SCALE GENOMIC DNA]</scope>
    <source>
        <strain evidence="7">DSM 44963</strain>
    </source>
</reference>
<dbReference type="InterPro" id="IPR005119">
    <property type="entry name" value="LysR_subst-bd"/>
</dbReference>
<dbReference type="PRINTS" id="PR00039">
    <property type="entry name" value="HTHLYSR"/>
</dbReference>
<keyword evidence="2" id="KW-0805">Transcription regulation</keyword>
<dbReference type="Pfam" id="PF03466">
    <property type="entry name" value="LysR_substrate"/>
    <property type="match status" value="1"/>
</dbReference>
<dbReference type="InterPro" id="IPR000847">
    <property type="entry name" value="LysR_HTH_N"/>
</dbReference>
<dbReference type="GO" id="GO:0005829">
    <property type="term" value="C:cytosol"/>
    <property type="evidence" value="ECO:0007669"/>
    <property type="project" value="TreeGrafter"/>
</dbReference>
<keyword evidence="7" id="KW-1185">Reference proteome</keyword>
<evidence type="ECO:0000256" key="2">
    <source>
        <dbReference type="ARBA" id="ARBA00023015"/>
    </source>
</evidence>
<dbReference type="Pfam" id="PF00126">
    <property type="entry name" value="HTH_1"/>
    <property type="match status" value="1"/>
</dbReference>
<evidence type="ECO:0000313" key="6">
    <source>
        <dbReference type="EMBL" id="EFH84212.1"/>
    </source>
</evidence>
<dbReference type="GO" id="GO:0003700">
    <property type="term" value="F:DNA-binding transcription factor activity"/>
    <property type="evidence" value="ECO:0007669"/>
    <property type="project" value="InterPro"/>
</dbReference>
<evidence type="ECO:0000256" key="4">
    <source>
        <dbReference type="ARBA" id="ARBA00023163"/>
    </source>
</evidence>
<gene>
    <name evidence="6" type="ORF">Krac_5235</name>
</gene>
<dbReference type="Gene3D" id="3.40.190.290">
    <property type="match status" value="1"/>
</dbReference>
<dbReference type="eggNOG" id="COG0583">
    <property type="taxonomic scope" value="Bacteria"/>
</dbReference>
<dbReference type="InterPro" id="IPR050950">
    <property type="entry name" value="HTH-type_LysR_regulators"/>
</dbReference>
<dbReference type="InterPro" id="IPR036390">
    <property type="entry name" value="WH_DNA-bd_sf"/>
</dbReference>
<dbReference type="InterPro" id="IPR036388">
    <property type="entry name" value="WH-like_DNA-bd_sf"/>
</dbReference>
<dbReference type="GO" id="GO:0003677">
    <property type="term" value="F:DNA binding"/>
    <property type="evidence" value="ECO:0007669"/>
    <property type="project" value="UniProtKB-KW"/>
</dbReference>
<dbReference type="FunFam" id="1.10.10.10:FF:000001">
    <property type="entry name" value="LysR family transcriptional regulator"/>
    <property type="match status" value="1"/>
</dbReference>
<proteinExistence type="inferred from homology"/>
<dbReference type="PANTHER" id="PTHR30419">
    <property type="entry name" value="HTH-TYPE TRANSCRIPTIONAL REGULATOR YBHD"/>
    <property type="match status" value="1"/>
</dbReference>
<keyword evidence="3" id="KW-0238">DNA-binding</keyword>
<sequence length="315" mass="34231">MNANHINHKLMKDNHMNFSQLQCFVALVETGSFTEAAYTLDLTQSTVSHALAALESELGVTLLERNRKGVVALTTIGHSIIPHVRALLVQAEAIEQEAKAAHGQTSGKLRLGTVLSLCPDVLASVLTRFRTSYPDMEVVLFEGTMQEVSEWIESSIIDVGFVFHSACRIESTLITTDELCVLVPPGHGFHAKTAVTPRELREEGLIMAKAGCASQLMEMAGFEPSRARPQVRYQASDSATILAMVREGLGITLMPRMMLPKKLEGVIALPLDPPQPLPIGLAVRSQAMASPGAKLFVQTALTWAQEQASLLPRAR</sequence>
<dbReference type="PANTHER" id="PTHR30419:SF24">
    <property type="entry name" value="HTH-TYPE TRANSCRIPTIONAL REGULATOR CZCR"/>
    <property type="match status" value="1"/>
</dbReference>
<dbReference type="PROSITE" id="PS50931">
    <property type="entry name" value="HTH_LYSR"/>
    <property type="match status" value="1"/>
</dbReference>
<organism evidence="6 7">
    <name type="scientific">Ktedonobacter racemifer DSM 44963</name>
    <dbReference type="NCBI Taxonomy" id="485913"/>
    <lineage>
        <taxon>Bacteria</taxon>
        <taxon>Bacillati</taxon>
        <taxon>Chloroflexota</taxon>
        <taxon>Ktedonobacteria</taxon>
        <taxon>Ktedonobacterales</taxon>
        <taxon>Ktedonobacteraceae</taxon>
        <taxon>Ktedonobacter</taxon>
    </lineage>
</organism>
<dbReference type="SUPFAM" id="SSF46785">
    <property type="entry name" value="Winged helix' DNA-binding domain"/>
    <property type="match status" value="1"/>
</dbReference>